<evidence type="ECO:0000256" key="8">
    <source>
        <dbReference type="SAM" id="Phobius"/>
    </source>
</evidence>
<feature type="compositionally biased region" description="Basic and acidic residues" evidence="7">
    <location>
        <begin position="326"/>
        <end position="336"/>
    </location>
</feature>
<feature type="region of interest" description="Disordered" evidence="7">
    <location>
        <begin position="281"/>
        <end position="346"/>
    </location>
</feature>
<keyword evidence="3" id="KW-1003">Cell membrane</keyword>
<accession>A0A9D4TZ84</accession>
<protein>
    <submittedName>
        <fullName evidence="9">Uncharacterized protein</fullName>
    </submittedName>
</protein>
<dbReference type="Pfam" id="PF05977">
    <property type="entry name" value="MFS_3"/>
    <property type="match status" value="1"/>
</dbReference>
<reference evidence="9" key="1">
    <citation type="journal article" date="2019" name="Plant J.">
        <title>Chlorella vulgaris genome assembly and annotation reveals the molecular basis for metabolic acclimation to high light conditions.</title>
        <authorList>
            <person name="Cecchin M."/>
            <person name="Marcolungo L."/>
            <person name="Rossato M."/>
            <person name="Girolomoni L."/>
            <person name="Cosentino E."/>
            <person name="Cuine S."/>
            <person name="Li-Beisson Y."/>
            <person name="Delledonne M."/>
            <person name="Ballottari M."/>
        </authorList>
    </citation>
    <scope>NUCLEOTIDE SEQUENCE</scope>
    <source>
        <strain evidence="9">211/11P</strain>
    </source>
</reference>
<proteinExistence type="predicted"/>
<dbReference type="Proteomes" id="UP001055712">
    <property type="component" value="Unassembled WGS sequence"/>
</dbReference>
<dbReference type="OrthoDB" id="46230at2759"/>
<dbReference type="InterPro" id="IPR036259">
    <property type="entry name" value="MFS_trans_sf"/>
</dbReference>
<feature type="transmembrane region" description="Helical" evidence="8">
    <location>
        <begin position="45"/>
        <end position="65"/>
    </location>
</feature>
<keyword evidence="10" id="KW-1185">Reference proteome</keyword>
<dbReference type="InterPro" id="IPR010290">
    <property type="entry name" value="TM_effector"/>
</dbReference>
<sequence length="609" mass="63195">MGSTIVVDDGDAGAGGTATAGQHTGPQQSFDAYARVLRTHRNFRFLWIAEMVDNVGTWLSYVATLSLASEFSGSSGLAVGGVVLLRFLPSLLLAPVTGVVADRANRVRVLVAAALIDALMVGLMALVRQPSQVGLLYVLLALQFSAAAFYDPARTALVPVLVPASDLHLATTIDSFAWSVTGAVGASIGGVVASRLGKQACFLLDAATYLVAAWCAWQLPPSLGAPDAAARLLKKHRSLQQVELTGAGGSDEEGLQGHQQQSADGQTYVKVFDSSSHKGSSSDVCFGSGGDQHSPTTAHAQQRHRQQHLSLPASEAGAVAAGQELATERRHQRDSNDAGSNAPAGHFADVASGPAVSFAGTAGGTSASDGAAGLVRAAASAVAGGFGAILEGWRYLCCWQNADVGVLVHVKSSAASLFGALDILNVKFSEVVGMQLGDASSTLGLIFATVGLGCFVGPVAMNMLVAPTPSALRWGVAASFCFVFVGMLMMLVSQSIYLVLASTFLRAMGSATLWVYSTLLLQKRVPNELLGRISALETALYTVAKSASSVGGGLAFDVLHMSVYGLVLWMSVLAGILACGWLVYAYIADRLSKQPAYQPVSQETNQVDS</sequence>
<comment type="caution">
    <text evidence="9">The sequence shown here is derived from an EMBL/GenBank/DDBJ whole genome shotgun (WGS) entry which is preliminary data.</text>
</comment>
<dbReference type="PANTHER" id="PTHR43266">
    <property type="entry name" value="MACROLIDE-EFFLUX PROTEIN"/>
    <property type="match status" value="1"/>
</dbReference>
<evidence type="ECO:0000313" key="9">
    <source>
        <dbReference type="EMBL" id="KAI3438679.1"/>
    </source>
</evidence>
<feature type="transmembrane region" description="Helical" evidence="8">
    <location>
        <begin position="77"/>
        <end position="100"/>
    </location>
</feature>
<dbReference type="AlphaFoldDB" id="A0A9D4TZ84"/>
<evidence type="ECO:0000256" key="4">
    <source>
        <dbReference type="ARBA" id="ARBA00022692"/>
    </source>
</evidence>
<keyword evidence="4 8" id="KW-0812">Transmembrane</keyword>
<feature type="region of interest" description="Disordered" evidence="7">
    <location>
        <begin position="1"/>
        <end position="25"/>
    </location>
</feature>
<feature type="transmembrane region" description="Helical" evidence="8">
    <location>
        <begin position="566"/>
        <end position="587"/>
    </location>
</feature>
<evidence type="ECO:0000256" key="2">
    <source>
        <dbReference type="ARBA" id="ARBA00022448"/>
    </source>
</evidence>
<dbReference type="EMBL" id="SIDB01000001">
    <property type="protein sequence ID" value="KAI3438679.1"/>
    <property type="molecule type" value="Genomic_DNA"/>
</dbReference>
<dbReference type="Gene3D" id="1.20.1250.20">
    <property type="entry name" value="MFS general substrate transporter like domains"/>
    <property type="match status" value="2"/>
</dbReference>
<keyword evidence="5 8" id="KW-1133">Transmembrane helix</keyword>
<comment type="subcellular location">
    <subcellularLocation>
        <location evidence="1">Cell membrane</location>
        <topology evidence="1">Multi-pass membrane protein</topology>
    </subcellularLocation>
</comment>
<evidence type="ECO:0000256" key="6">
    <source>
        <dbReference type="ARBA" id="ARBA00023136"/>
    </source>
</evidence>
<dbReference type="GO" id="GO:0005886">
    <property type="term" value="C:plasma membrane"/>
    <property type="evidence" value="ECO:0007669"/>
    <property type="project" value="UniProtKB-SubCell"/>
</dbReference>
<feature type="transmembrane region" description="Helical" evidence="8">
    <location>
        <begin position="443"/>
        <end position="465"/>
    </location>
</feature>
<evidence type="ECO:0000313" key="10">
    <source>
        <dbReference type="Proteomes" id="UP001055712"/>
    </source>
</evidence>
<evidence type="ECO:0000256" key="1">
    <source>
        <dbReference type="ARBA" id="ARBA00004651"/>
    </source>
</evidence>
<organism evidence="9 10">
    <name type="scientific">Chlorella vulgaris</name>
    <name type="common">Green alga</name>
    <dbReference type="NCBI Taxonomy" id="3077"/>
    <lineage>
        <taxon>Eukaryota</taxon>
        <taxon>Viridiplantae</taxon>
        <taxon>Chlorophyta</taxon>
        <taxon>core chlorophytes</taxon>
        <taxon>Trebouxiophyceae</taxon>
        <taxon>Chlorellales</taxon>
        <taxon>Chlorellaceae</taxon>
        <taxon>Chlorella clade</taxon>
        <taxon>Chlorella</taxon>
    </lineage>
</organism>
<name>A0A9D4TZ84_CHLVU</name>
<dbReference type="PANTHER" id="PTHR43266:SF2">
    <property type="entry name" value="MAJOR FACILITATOR SUPERFAMILY (MFS) PROFILE DOMAIN-CONTAINING PROTEIN"/>
    <property type="match status" value="1"/>
</dbReference>
<evidence type="ECO:0000256" key="5">
    <source>
        <dbReference type="ARBA" id="ARBA00022989"/>
    </source>
</evidence>
<evidence type="ECO:0000256" key="3">
    <source>
        <dbReference type="ARBA" id="ARBA00022475"/>
    </source>
</evidence>
<dbReference type="SUPFAM" id="SSF103473">
    <property type="entry name" value="MFS general substrate transporter"/>
    <property type="match status" value="1"/>
</dbReference>
<keyword evidence="2" id="KW-0813">Transport</keyword>
<evidence type="ECO:0000256" key="7">
    <source>
        <dbReference type="SAM" id="MobiDB-lite"/>
    </source>
</evidence>
<reference evidence="9" key="2">
    <citation type="submission" date="2020-11" db="EMBL/GenBank/DDBJ databases">
        <authorList>
            <person name="Cecchin M."/>
            <person name="Marcolungo L."/>
            <person name="Rossato M."/>
            <person name="Girolomoni L."/>
            <person name="Cosentino E."/>
            <person name="Cuine S."/>
            <person name="Li-Beisson Y."/>
            <person name="Delledonne M."/>
            <person name="Ballottari M."/>
        </authorList>
    </citation>
    <scope>NUCLEOTIDE SEQUENCE</scope>
    <source>
        <strain evidence="9">211/11P</strain>
        <tissue evidence="9">Whole cell</tissue>
    </source>
</reference>
<keyword evidence="6 8" id="KW-0472">Membrane</keyword>
<gene>
    <name evidence="9" type="ORF">D9Q98_001099</name>
</gene>
<feature type="transmembrane region" description="Helical" evidence="8">
    <location>
        <begin position="107"/>
        <end position="127"/>
    </location>
</feature>